<sequence>MSSLRSSIEQTAKAFFSAYVESSAQNDPSLINRDVHESCQRFYRPISLCDFFGVPTDWSHDNKAYEAGIANNLTKGSIKTCEVENLTIDVEAKRAAAMTKSDMVFKDGETLVMEHAWILDFSDDGGKVVRVVEFCDQLATRRMVERVYPEKFGGNNA</sequence>
<dbReference type="Proteomes" id="UP000693738">
    <property type="component" value="Unassembled WGS sequence"/>
</dbReference>
<evidence type="ECO:0000313" key="1">
    <source>
        <dbReference type="EMBL" id="CAG7563861.1"/>
    </source>
</evidence>
<organism evidence="1 2">
    <name type="scientific">Fusarium equiseti</name>
    <name type="common">Fusarium scirpi</name>
    <dbReference type="NCBI Taxonomy" id="61235"/>
    <lineage>
        <taxon>Eukaryota</taxon>
        <taxon>Fungi</taxon>
        <taxon>Dikarya</taxon>
        <taxon>Ascomycota</taxon>
        <taxon>Pezizomycotina</taxon>
        <taxon>Sordariomycetes</taxon>
        <taxon>Hypocreomycetidae</taxon>
        <taxon>Hypocreales</taxon>
        <taxon>Nectriaceae</taxon>
        <taxon>Fusarium</taxon>
        <taxon>Fusarium incarnatum-equiseti species complex</taxon>
    </lineage>
</organism>
<protein>
    <recommendedName>
        <fullName evidence="3">SnoaL-like domain-containing protein</fullName>
    </recommendedName>
</protein>
<evidence type="ECO:0000313" key="2">
    <source>
        <dbReference type="Proteomes" id="UP000693738"/>
    </source>
</evidence>
<proteinExistence type="predicted"/>
<reference evidence="1" key="1">
    <citation type="submission" date="2021-05" db="EMBL/GenBank/DDBJ databases">
        <authorList>
            <person name="Khan N."/>
        </authorList>
    </citation>
    <scope>NUCLEOTIDE SEQUENCE</scope>
</reference>
<dbReference type="AlphaFoldDB" id="A0A8J2ISJ9"/>
<gene>
    <name evidence="1" type="ORF">FEQUK3_LOCUS9628</name>
</gene>
<name>A0A8J2ISJ9_FUSEQ</name>
<evidence type="ECO:0008006" key="3">
    <source>
        <dbReference type="Google" id="ProtNLM"/>
    </source>
</evidence>
<comment type="caution">
    <text evidence="1">The sequence shown here is derived from an EMBL/GenBank/DDBJ whole genome shotgun (WGS) entry which is preliminary data.</text>
</comment>
<dbReference type="EMBL" id="CAJSTJ010000162">
    <property type="protein sequence ID" value="CAG7563861.1"/>
    <property type="molecule type" value="Genomic_DNA"/>
</dbReference>
<accession>A0A8J2ISJ9</accession>